<organism evidence="1 2">
    <name type="scientific">Terriglobus roseus (strain DSM 18391 / NRRL B-41598 / KBS 63)</name>
    <dbReference type="NCBI Taxonomy" id="926566"/>
    <lineage>
        <taxon>Bacteria</taxon>
        <taxon>Pseudomonadati</taxon>
        <taxon>Acidobacteriota</taxon>
        <taxon>Terriglobia</taxon>
        <taxon>Terriglobales</taxon>
        <taxon>Acidobacteriaceae</taxon>
        <taxon>Terriglobus</taxon>
    </lineage>
</organism>
<name>I3ZDJ9_TERRK</name>
<dbReference type="PANTHER" id="PTHR43611">
    <property type="entry name" value="ALPHA-D-GLUCOSE 1-PHOSPHATE PHOSPHATASE"/>
    <property type="match status" value="1"/>
</dbReference>
<dbReference type="PATRIC" id="fig|926566.3.peg.976"/>
<dbReference type="SFLD" id="SFLDS00003">
    <property type="entry name" value="Haloacid_Dehalogenase"/>
    <property type="match status" value="1"/>
</dbReference>
<dbReference type="Pfam" id="PF00702">
    <property type="entry name" value="Hydrolase"/>
    <property type="match status" value="1"/>
</dbReference>
<dbReference type="InterPro" id="IPR036412">
    <property type="entry name" value="HAD-like_sf"/>
</dbReference>
<dbReference type="SFLD" id="SFLDG01129">
    <property type="entry name" value="C1.5:_HAD__Beta-PGM__Phosphata"/>
    <property type="match status" value="1"/>
</dbReference>
<dbReference type="EMBL" id="CP003379">
    <property type="protein sequence ID" value="AFL87317.1"/>
    <property type="molecule type" value="Genomic_DNA"/>
</dbReference>
<dbReference type="KEGG" id="trs:Terro_0996"/>
<dbReference type="HOGENOM" id="CLU_045011_9_5_0"/>
<gene>
    <name evidence="1" type="ordered locus">Terro_0996</name>
</gene>
<evidence type="ECO:0000313" key="1">
    <source>
        <dbReference type="EMBL" id="AFL87317.1"/>
    </source>
</evidence>
<keyword evidence="2" id="KW-1185">Reference proteome</keyword>
<proteinExistence type="predicted"/>
<dbReference type="InterPro" id="IPR006439">
    <property type="entry name" value="HAD-SF_hydro_IA"/>
</dbReference>
<dbReference type="RefSeq" id="WP_014784886.1">
    <property type="nucleotide sequence ID" value="NC_018014.1"/>
</dbReference>
<dbReference type="STRING" id="926566.Terro_0996"/>
<reference evidence="1 2" key="1">
    <citation type="submission" date="2012-06" db="EMBL/GenBank/DDBJ databases">
        <title>Complete genome of Terriglobus roseus DSM 18391.</title>
        <authorList>
            <consortium name="US DOE Joint Genome Institute (JGI-PGF)"/>
            <person name="Lucas S."/>
            <person name="Copeland A."/>
            <person name="Lapidus A."/>
            <person name="Glavina del Rio T."/>
            <person name="Dalin E."/>
            <person name="Tice H."/>
            <person name="Bruce D."/>
            <person name="Goodwin L."/>
            <person name="Pitluck S."/>
            <person name="Peters L."/>
            <person name="Mikhailova N."/>
            <person name="Munk A.C.C."/>
            <person name="Kyrpides N."/>
            <person name="Mavromatis K."/>
            <person name="Ivanova N."/>
            <person name="Brettin T."/>
            <person name="Detter J.C."/>
            <person name="Han C."/>
            <person name="Larimer F."/>
            <person name="Land M."/>
            <person name="Hauser L."/>
            <person name="Markowitz V."/>
            <person name="Cheng J.-F."/>
            <person name="Hugenholtz P."/>
            <person name="Woyke T."/>
            <person name="Wu D."/>
            <person name="Brambilla E."/>
            <person name="Klenk H.-P."/>
            <person name="Eisen J.A."/>
        </authorList>
    </citation>
    <scope>NUCLEOTIDE SEQUENCE [LARGE SCALE GENOMIC DNA]</scope>
    <source>
        <strain evidence="2">DSM 18391 / NRRL B-41598 / KBS 63</strain>
    </source>
</reference>
<dbReference type="InterPro" id="IPR023198">
    <property type="entry name" value="PGP-like_dom2"/>
</dbReference>
<dbReference type="Gene3D" id="3.40.50.1000">
    <property type="entry name" value="HAD superfamily/HAD-like"/>
    <property type="match status" value="1"/>
</dbReference>
<dbReference type="SUPFAM" id="SSF56784">
    <property type="entry name" value="HAD-like"/>
    <property type="match status" value="1"/>
</dbReference>
<sequence>MKIRTVFWDIGGVLLTNGFGRTQRAGFYEALGFSEDDKADFERLRVDANWHWERGLIDADEFFRRTVFFKPRAFSQADVWGAVEQQQRLLEAGALGILQALHARGNVRQAALNNESRELNEYRLNRFSLRKYFQFCICSGYVHEMKPAPGIYRSAFEIGGDVPGEALFIDDKAENIEAANAAGLIGLHFVSPAELREELQSHGVEL</sequence>
<dbReference type="Gene3D" id="1.10.150.240">
    <property type="entry name" value="Putative phosphatase, domain 2"/>
    <property type="match status" value="1"/>
</dbReference>
<dbReference type="PANTHER" id="PTHR43611:SF3">
    <property type="entry name" value="FLAVIN MONONUCLEOTIDE HYDROLASE 1, CHLOROPLATIC"/>
    <property type="match status" value="1"/>
</dbReference>
<dbReference type="AlphaFoldDB" id="I3ZDJ9"/>
<dbReference type="OrthoDB" id="9131041at2"/>
<dbReference type="InterPro" id="IPR023214">
    <property type="entry name" value="HAD_sf"/>
</dbReference>
<dbReference type="eggNOG" id="COG0637">
    <property type="taxonomic scope" value="Bacteria"/>
</dbReference>
<dbReference type="Proteomes" id="UP000006056">
    <property type="component" value="Chromosome"/>
</dbReference>
<evidence type="ECO:0000313" key="2">
    <source>
        <dbReference type="Proteomes" id="UP000006056"/>
    </source>
</evidence>
<dbReference type="NCBIfam" id="TIGR01509">
    <property type="entry name" value="HAD-SF-IA-v3"/>
    <property type="match status" value="1"/>
</dbReference>
<protein>
    <submittedName>
        <fullName evidence="1">Haloacid dehalogenase superfamily protein, subfamily IA, variant 3 with third motif having DD or ED</fullName>
    </submittedName>
</protein>
<accession>I3ZDJ9</accession>